<dbReference type="PANTHER" id="PTHR31723:SF10">
    <property type="entry name" value="PATHOGEN-RELATED PROTEIN"/>
    <property type="match status" value="1"/>
</dbReference>
<sequence length="246" mass="27234">MTEQPETPALPDVVLNPDAVLGDSEAAWRYGRAPDYSKTRKFYAEGKSMNHEAGSLPSLVENLVKNWEIEASYKTSVDDWRTVDPSCYTLSLNGGPKQPASHMLNVGTYNALIPSNQYYDPEKSTFDSSHKSFKRMMPTFAWEVLEVYSGPPTVAFKWRHWGNMVNDYVGYNSKGEKVTVKAHGGVIDIQGIVVAKVNEGLKIESIDVWYDPMEMFRQIDKEGTMSIGPAAESEGASLGSGCPVAH</sequence>
<evidence type="ECO:0008006" key="4">
    <source>
        <dbReference type="Google" id="ProtNLM"/>
    </source>
</evidence>
<dbReference type="PANTHER" id="PTHR31723">
    <property type="entry name" value="PATHOGENESIS-RELATED FAMILY PROTEIN"/>
    <property type="match status" value="1"/>
</dbReference>
<organism evidence="2 3">
    <name type="scientific">Cephalotrichum gorgonifer</name>
    <dbReference type="NCBI Taxonomy" id="2041049"/>
    <lineage>
        <taxon>Eukaryota</taxon>
        <taxon>Fungi</taxon>
        <taxon>Dikarya</taxon>
        <taxon>Ascomycota</taxon>
        <taxon>Pezizomycotina</taxon>
        <taxon>Sordariomycetes</taxon>
        <taxon>Hypocreomycetidae</taxon>
        <taxon>Microascales</taxon>
        <taxon>Microascaceae</taxon>
        <taxon>Cephalotrichum</taxon>
    </lineage>
</organism>
<gene>
    <name evidence="2" type="ORF">DNG_07048</name>
</gene>
<reference evidence="2" key="1">
    <citation type="submission" date="2018-03" db="EMBL/GenBank/DDBJ databases">
        <authorList>
            <person name="Guldener U."/>
        </authorList>
    </citation>
    <scope>NUCLEOTIDE SEQUENCE</scope>
</reference>
<dbReference type="Gene3D" id="3.10.450.50">
    <property type="match status" value="1"/>
</dbReference>
<dbReference type="Proteomes" id="UP001187682">
    <property type="component" value="Unassembled WGS sequence"/>
</dbReference>
<dbReference type="SUPFAM" id="SSF54427">
    <property type="entry name" value="NTF2-like"/>
    <property type="match status" value="1"/>
</dbReference>
<proteinExistence type="predicted"/>
<evidence type="ECO:0000313" key="2">
    <source>
        <dbReference type="EMBL" id="SPO04363.1"/>
    </source>
</evidence>
<dbReference type="EMBL" id="ONZQ02000010">
    <property type="protein sequence ID" value="SPO04363.1"/>
    <property type="molecule type" value="Genomic_DNA"/>
</dbReference>
<comment type="caution">
    <text evidence="2">The sequence shown here is derived from an EMBL/GenBank/DDBJ whole genome shotgun (WGS) entry which is preliminary data.</text>
</comment>
<dbReference type="InterPro" id="IPR053218">
    <property type="entry name" value="Pathogen-related_defense"/>
</dbReference>
<dbReference type="AlphaFoldDB" id="A0AAE8SX37"/>
<evidence type="ECO:0000313" key="3">
    <source>
        <dbReference type="Proteomes" id="UP001187682"/>
    </source>
</evidence>
<evidence type="ECO:0000256" key="1">
    <source>
        <dbReference type="SAM" id="MobiDB-lite"/>
    </source>
</evidence>
<protein>
    <recommendedName>
        <fullName evidence="4">Pathogen-related protein</fullName>
    </recommendedName>
</protein>
<name>A0AAE8SX37_9PEZI</name>
<accession>A0AAE8SX37</accession>
<dbReference type="InterPro" id="IPR032710">
    <property type="entry name" value="NTF2-like_dom_sf"/>
</dbReference>
<keyword evidence="3" id="KW-1185">Reference proteome</keyword>
<feature type="region of interest" description="Disordered" evidence="1">
    <location>
        <begin position="227"/>
        <end position="246"/>
    </location>
</feature>